<keyword evidence="2" id="KW-1185">Reference proteome</keyword>
<dbReference type="KEGG" id="aoc:Aocu_00590"/>
<organism evidence="1 2">
    <name type="scientific">Acholeplasma oculi</name>
    <dbReference type="NCBI Taxonomy" id="35623"/>
    <lineage>
        <taxon>Bacteria</taxon>
        <taxon>Bacillati</taxon>
        <taxon>Mycoplasmatota</taxon>
        <taxon>Mollicutes</taxon>
        <taxon>Acholeplasmatales</taxon>
        <taxon>Acholeplasmataceae</taxon>
        <taxon>Acholeplasma</taxon>
    </lineage>
</organism>
<name>A0A061AGP7_9MOLU</name>
<protein>
    <submittedName>
        <fullName evidence="1">Uncharacterized protein</fullName>
    </submittedName>
</protein>
<reference evidence="2" key="1">
    <citation type="submission" date="2014-05" db="EMBL/GenBank/DDBJ databases">
        <authorList>
            <person name="Kube M."/>
        </authorList>
    </citation>
    <scope>NUCLEOTIDE SEQUENCE [LARGE SCALE GENOMIC DNA]</scope>
</reference>
<dbReference type="PATRIC" id="fig|35623.3.peg.58"/>
<evidence type="ECO:0000313" key="1">
    <source>
        <dbReference type="EMBL" id="CDR30132.1"/>
    </source>
</evidence>
<accession>A0A061AGP7</accession>
<sequence>MNVYYKIKKEKKMRTIFVRLTLIMLMISLGVFMAPKSFAINDFESGVHGFTVDADAYNVNWESRRTQNTYYQGNVTTTVNTYIGIARSKYVISDGRTVATVMVKSIVNPRAFSYTTTFLWITNHHTGYAIMDELSYTAQLTGFEMVDVDPKNTPSTNTYNIGVNAGLTASTANGGTFGGSLGISASTTFTVSALKITNQSISADGLGKTVFEYVDPLWRWEWERLSYAHYESTQRSAYTVFKSSTRQYKTFIINVKTDAISQSPNYWSDFLGFKSSSSYHASILI</sequence>
<dbReference type="InParanoid" id="A0A061AGP7"/>
<dbReference type="AlphaFoldDB" id="A0A061AGP7"/>
<gene>
    <name evidence="1" type="ORF">Aocu_00590</name>
</gene>
<dbReference type="HOGENOM" id="CLU_975296_0_0_14"/>
<proteinExistence type="predicted"/>
<dbReference type="STRING" id="35623.Aocu_00590"/>
<dbReference type="Proteomes" id="UP000032434">
    <property type="component" value="Chromosome 1"/>
</dbReference>
<evidence type="ECO:0000313" key="2">
    <source>
        <dbReference type="Proteomes" id="UP000032434"/>
    </source>
</evidence>
<dbReference type="EMBL" id="LK028559">
    <property type="protein sequence ID" value="CDR30132.1"/>
    <property type="molecule type" value="Genomic_DNA"/>
</dbReference>